<dbReference type="AlphaFoldDB" id="A0A1H0FL07"/>
<keyword evidence="3" id="KW-1185">Reference proteome</keyword>
<feature type="transmembrane region" description="Helical" evidence="1">
    <location>
        <begin position="185"/>
        <end position="205"/>
    </location>
</feature>
<evidence type="ECO:0000256" key="1">
    <source>
        <dbReference type="SAM" id="Phobius"/>
    </source>
</evidence>
<feature type="transmembrane region" description="Helical" evidence="1">
    <location>
        <begin position="212"/>
        <end position="233"/>
    </location>
</feature>
<keyword evidence="1" id="KW-0472">Membrane</keyword>
<evidence type="ECO:0000313" key="2">
    <source>
        <dbReference type="EMBL" id="SDN95159.1"/>
    </source>
</evidence>
<dbReference type="Proteomes" id="UP000199651">
    <property type="component" value="Unassembled WGS sequence"/>
</dbReference>
<dbReference type="EMBL" id="FNJB01000001">
    <property type="protein sequence ID" value="SDN95159.1"/>
    <property type="molecule type" value="Genomic_DNA"/>
</dbReference>
<proteinExistence type="predicted"/>
<feature type="transmembrane region" description="Helical" evidence="1">
    <location>
        <begin position="147"/>
        <end position="165"/>
    </location>
</feature>
<organism evidence="2 3">
    <name type="scientific">Actinokineospora alba</name>
    <dbReference type="NCBI Taxonomy" id="504798"/>
    <lineage>
        <taxon>Bacteria</taxon>
        <taxon>Bacillati</taxon>
        <taxon>Actinomycetota</taxon>
        <taxon>Actinomycetes</taxon>
        <taxon>Pseudonocardiales</taxon>
        <taxon>Pseudonocardiaceae</taxon>
        <taxon>Actinokineospora</taxon>
    </lineage>
</organism>
<feature type="transmembrane region" description="Helical" evidence="1">
    <location>
        <begin position="18"/>
        <end position="36"/>
    </location>
</feature>
<keyword evidence="1" id="KW-1133">Transmembrane helix</keyword>
<sequence length="284" mass="30111">MTTTSTARGSARTWWPELVSWALGAILTTATLYGLLSEHAYRLDRQVEIESIAQDVLTLAMVPALVWAGRRSRTGSLPGHLLWLGLLAYIAYTYVIYAIGVPHNQAFLLYIAAVTLSVAAFVDGIGRIDMGAVAHAFGSSSHRGTGWFLIVIGVAFTGLWLTDIVPTIDGGLPTTIGTGGLPYPVYVADLGFALPAVVMTGIALVRGHIAAPVLGAIVLIKITTLGLAIWAMAIGTLMNDSDPNWTVAGLFAGMIVVCTTVLAHGMSRIARPSSGWLRPTLWQS</sequence>
<protein>
    <submittedName>
        <fullName evidence="2">Uncharacterized protein</fullName>
    </submittedName>
</protein>
<feature type="transmembrane region" description="Helical" evidence="1">
    <location>
        <begin position="107"/>
        <end position="126"/>
    </location>
</feature>
<dbReference type="RefSeq" id="WP_091369083.1">
    <property type="nucleotide sequence ID" value="NZ_FNDV01000003.1"/>
</dbReference>
<name>A0A1H0FL07_9PSEU</name>
<feature type="transmembrane region" description="Helical" evidence="1">
    <location>
        <begin position="245"/>
        <end position="263"/>
    </location>
</feature>
<reference evidence="3" key="1">
    <citation type="submission" date="2016-10" db="EMBL/GenBank/DDBJ databases">
        <authorList>
            <person name="Varghese N."/>
            <person name="Submissions S."/>
        </authorList>
    </citation>
    <scope>NUCLEOTIDE SEQUENCE [LARGE SCALE GENOMIC DNA]</scope>
    <source>
        <strain evidence="3">IBRC-M 10655</strain>
    </source>
</reference>
<dbReference type="OrthoDB" id="3693727at2"/>
<evidence type="ECO:0000313" key="3">
    <source>
        <dbReference type="Proteomes" id="UP000199651"/>
    </source>
</evidence>
<accession>A0A1H0FL07</accession>
<feature type="transmembrane region" description="Helical" evidence="1">
    <location>
        <begin position="81"/>
        <end position="101"/>
    </location>
</feature>
<keyword evidence="1" id="KW-0812">Transmembrane</keyword>
<gene>
    <name evidence="2" type="ORF">SAMN05192558_101410</name>
</gene>
<dbReference type="STRING" id="504798.SAMN05421871_103460"/>